<feature type="coiled-coil region" evidence="1">
    <location>
        <begin position="71"/>
        <end position="139"/>
    </location>
</feature>
<keyword evidence="1" id="KW-0175">Coiled coil</keyword>
<sequence>MSKRAAVQCEMVAQMAQRAAEDRLKQYQDLESKKWKLLAEADLRLPQICEEVAAFEKKHRDNEGELMIEHAATLKRLKQEAIEEYRKLHNEVRQTQEEQLRKKLEKVQQKILEESAARKEALEKEQEATIEKLKEEAQKKY</sequence>
<accession>A0AAV0BRL8</accession>
<reference evidence="2" key="1">
    <citation type="submission" date="2022-06" db="EMBL/GenBank/DDBJ databases">
        <authorList>
            <consortium name="SYNGENTA / RWTH Aachen University"/>
        </authorList>
    </citation>
    <scope>NUCLEOTIDE SEQUENCE</scope>
</reference>
<proteinExistence type="predicted"/>
<gene>
    <name evidence="2" type="ORF">PPACK8108_LOCUS24076</name>
</gene>
<evidence type="ECO:0000313" key="2">
    <source>
        <dbReference type="EMBL" id="CAH7689021.1"/>
    </source>
</evidence>
<evidence type="ECO:0000256" key="1">
    <source>
        <dbReference type="SAM" id="Coils"/>
    </source>
</evidence>
<evidence type="ECO:0000313" key="3">
    <source>
        <dbReference type="Proteomes" id="UP001153365"/>
    </source>
</evidence>
<organism evidence="2 3">
    <name type="scientific">Phakopsora pachyrhizi</name>
    <name type="common">Asian soybean rust disease fungus</name>
    <dbReference type="NCBI Taxonomy" id="170000"/>
    <lineage>
        <taxon>Eukaryota</taxon>
        <taxon>Fungi</taxon>
        <taxon>Dikarya</taxon>
        <taxon>Basidiomycota</taxon>
        <taxon>Pucciniomycotina</taxon>
        <taxon>Pucciniomycetes</taxon>
        <taxon>Pucciniales</taxon>
        <taxon>Phakopsoraceae</taxon>
        <taxon>Phakopsora</taxon>
    </lineage>
</organism>
<dbReference type="Proteomes" id="UP001153365">
    <property type="component" value="Unassembled WGS sequence"/>
</dbReference>
<dbReference type="AlphaFoldDB" id="A0AAV0BRL8"/>
<dbReference type="EMBL" id="CALTRL010006036">
    <property type="protein sequence ID" value="CAH7689021.1"/>
    <property type="molecule type" value="Genomic_DNA"/>
</dbReference>
<name>A0AAV0BRL8_PHAPC</name>
<protein>
    <submittedName>
        <fullName evidence="2">Uncharacterized protein</fullName>
    </submittedName>
</protein>
<comment type="caution">
    <text evidence="2">The sequence shown here is derived from an EMBL/GenBank/DDBJ whole genome shotgun (WGS) entry which is preliminary data.</text>
</comment>
<keyword evidence="3" id="KW-1185">Reference proteome</keyword>